<dbReference type="AlphaFoldDB" id="A0A558D2R5"/>
<feature type="domain" description="Cytochrome b561 bacterial/Ni-hydrogenase" evidence="14">
    <location>
        <begin position="9"/>
        <end position="180"/>
    </location>
</feature>
<dbReference type="InterPro" id="IPR016174">
    <property type="entry name" value="Di-haem_cyt_TM"/>
</dbReference>
<evidence type="ECO:0000256" key="2">
    <source>
        <dbReference type="ARBA" id="ARBA00004651"/>
    </source>
</evidence>
<feature type="transmembrane region" description="Helical" evidence="13">
    <location>
        <begin position="89"/>
        <end position="111"/>
    </location>
</feature>
<dbReference type="PANTHER" id="PTHR30529">
    <property type="entry name" value="CYTOCHROME B561"/>
    <property type="match status" value="1"/>
</dbReference>
<keyword evidence="7" id="KW-0479">Metal-binding</keyword>
<evidence type="ECO:0000256" key="12">
    <source>
        <dbReference type="ARBA" id="ARBA00037975"/>
    </source>
</evidence>
<dbReference type="Proteomes" id="UP000317355">
    <property type="component" value="Unassembled WGS sequence"/>
</dbReference>
<keyword evidence="3" id="KW-0813">Transport</keyword>
<evidence type="ECO:0000256" key="4">
    <source>
        <dbReference type="ARBA" id="ARBA00022475"/>
    </source>
</evidence>
<evidence type="ECO:0000256" key="11">
    <source>
        <dbReference type="ARBA" id="ARBA00023136"/>
    </source>
</evidence>
<comment type="subcellular location">
    <subcellularLocation>
        <location evidence="2">Cell membrane</location>
        <topology evidence="2">Multi-pass membrane protein</topology>
    </subcellularLocation>
</comment>
<dbReference type="EMBL" id="VMRY01000035">
    <property type="protein sequence ID" value="TVT55253.1"/>
    <property type="molecule type" value="Genomic_DNA"/>
</dbReference>
<feature type="transmembrane region" description="Helical" evidence="13">
    <location>
        <begin position="12"/>
        <end position="31"/>
    </location>
</feature>
<evidence type="ECO:0000313" key="16">
    <source>
        <dbReference type="Proteomes" id="UP000317355"/>
    </source>
</evidence>
<evidence type="ECO:0000256" key="10">
    <source>
        <dbReference type="ARBA" id="ARBA00023004"/>
    </source>
</evidence>
<dbReference type="GO" id="GO:0046872">
    <property type="term" value="F:metal ion binding"/>
    <property type="evidence" value="ECO:0007669"/>
    <property type="project" value="UniProtKB-KW"/>
</dbReference>
<comment type="caution">
    <text evidence="15">The sequence shown here is derived from an EMBL/GenBank/DDBJ whole genome shotgun (WGS) entry which is preliminary data.</text>
</comment>
<dbReference type="GO" id="GO:0005886">
    <property type="term" value="C:plasma membrane"/>
    <property type="evidence" value="ECO:0007669"/>
    <property type="project" value="UniProtKB-SubCell"/>
</dbReference>
<evidence type="ECO:0000256" key="7">
    <source>
        <dbReference type="ARBA" id="ARBA00022723"/>
    </source>
</evidence>
<dbReference type="Pfam" id="PF01292">
    <property type="entry name" value="Ni_hydr_CYTB"/>
    <property type="match status" value="1"/>
</dbReference>
<accession>A0A558D2R5</accession>
<dbReference type="InterPro" id="IPR011577">
    <property type="entry name" value="Cyt_b561_bac/Ni-Hgenase"/>
</dbReference>
<feature type="transmembrane region" description="Helical" evidence="13">
    <location>
        <begin position="144"/>
        <end position="164"/>
    </location>
</feature>
<feature type="transmembrane region" description="Helical" evidence="13">
    <location>
        <begin position="51"/>
        <end position="69"/>
    </location>
</feature>
<organism evidence="15 16">
    <name type="scientific">Sedimenticola thiotaurini</name>
    <dbReference type="NCBI Taxonomy" id="1543721"/>
    <lineage>
        <taxon>Bacteria</taxon>
        <taxon>Pseudomonadati</taxon>
        <taxon>Pseudomonadota</taxon>
        <taxon>Gammaproteobacteria</taxon>
        <taxon>Chromatiales</taxon>
        <taxon>Sedimenticolaceae</taxon>
        <taxon>Sedimenticola</taxon>
    </lineage>
</organism>
<comment type="similarity">
    <text evidence="12">Belongs to the cytochrome b561 family.</text>
</comment>
<keyword evidence="5" id="KW-0349">Heme</keyword>
<dbReference type="Gene3D" id="1.20.950.20">
    <property type="entry name" value="Transmembrane di-heme cytochromes, Chain C"/>
    <property type="match status" value="1"/>
</dbReference>
<sequence>MQLRNTPQHYGAISIVIHWAMAVLIVGLFILGLYMTELDYYDPWYKRAPDIHRSLGIIMLILLLFRLAWRQLNPKPAPVDNDPEHLHKLAEWVHGLLYLLLFAIALSGYLISTADGRGIDVFNWFTVPALFPSFENMEDLAGEVHFILAITLIALVSLHAVAALKHHFIDRDLTLMRMLGTHRSLDR</sequence>
<comment type="cofactor">
    <cofactor evidence="1">
        <name>heme b</name>
        <dbReference type="ChEBI" id="CHEBI:60344"/>
    </cofactor>
</comment>
<evidence type="ECO:0000256" key="13">
    <source>
        <dbReference type="SAM" id="Phobius"/>
    </source>
</evidence>
<evidence type="ECO:0000256" key="1">
    <source>
        <dbReference type="ARBA" id="ARBA00001970"/>
    </source>
</evidence>
<dbReference type="GO" id="GO:0009055">
    <property type="term" value="F:electron transfer activity"/>
    <property type="evidence" value="ECO:0007669"/>
    <property type="project" value="InterPro"/>
</dbReference>
<keyword evidence="4" id="KW-1003">Cell membrane</keyword>
<dbReference type="SUPFAM" id="SSF81342">
    <property type="entry name" value="Transmembrane di-heme cytochromes"/>
    <property type="match status" value="1"/>
</dbReference>
<evidence type="ECO:0000256" key="6">
    <source>
        <dbReference type="ARBA" id="ARBA00022692"/>
    </source>
</evidence>
<keyword evidence="10" id="KW-0408">Iron</keyword>
<dbReference type="GO" id="GO:0022904">
    <property type="term" value="P:respiratory electron transport chain"/>
    <property type="evidence" value="ECO:0007669"/>
    <property type="project" value="InterPro"/>
</dbReference>
<evidence type="ECO:0000256" key="9">
    <source>
        <dbReference type="ARBA" id="ARBA00022989"/>
    </source>
</evidence>
<evidence type="ECO:0000256" key="5">
    <source>
        <dbReference type="ARBA" id="ARBA00022617"/>
    </source>
</evidence>
<gene>
    <name evidence="15" type="ORF">FHK82_08790</name>
</gene>
<evidence type="ECO:0000313" key="15">
    <source>
        <dbReference type="EMBL" id="TVT55253.1"/>
    </source>
</evidence>
<dbReference type="PANTHER" id="PTHR30529:SF1">
    <property type="entry name" value="CYTOCHROME B561 HOMOLOG 2"/>
    <property type="match status" value="1"/>
</dbReference>
<dbReference type="InterPro" id="IPR052168">
    <property type="entry name" value="Cytochrome_b561_oxidase"/>
</dbReference>
<keyword evidence="8" id="KW-0249">Electron transport</keyword>
<proteinExistence type="inferred from homology"/>
<keyword evidence="6 13" id="KW-0812">Transmembrane</keyword>
<evidence type="ECO:0000256" key="3">
    <source>
        <dbReference type="ARBA" id="ARBA00022448"/>
    </source>
</evidence>
<evidence type="ECO:0000259" key="14">
    <source>
        <dbReference type="Pfam" id="PF01292"/>
    </source>
</evidence>
<keyword evidence="11 13" id="KW-0472">Membrane</keyword>
<reference evidence="15 16" key="1">
    <citation type="submission" date="2019-07" db="EMBL/GenBank/DDBJ databases">
        <title>The pathways for chlorine oxyanion respiration interact through the shared metabolite chlorate.</title>
        <authorList>
            <person name="Barnum T.P."/>
            <person name="Cheng Y."/>
            <person name="Hill K.A."/>
            <person name="Lucas L.N."/>
            <person name="Carlson H.K."/>
            <person name="Coates J.D."/>
        </authorList>
    </citation>
    <scope>NUCLEOTIDE SEQUENCE [LARGE SCALE GENOMIC DNA]</scope>
    <source>
        <strain evidence="15">BK-3</strain>
    </source>
</reference>
<protein>
    <submittedName>
        <fullName evidence="15">Cytochrome b</fullName>
    </submittedName>
</protein>
<keyword evidence="9 13" id="KW-1133">Transmembrane helix</keyword>
<evidence type="ECO:0000256" key="8">
    <source>
        <dbReference type="ARBA" id="ARBA00022982"/>
    </source>
</evidence>
<name>A0A558D2R5_9GAMM</name>
<dbReference type="GO" id="GO:0020037">
    <property type="term" value="F:heme binding"/>
    <property type="evidence" value="ECO:0007669"/>
    <property type="project" value="TreeGrafter"/>
</dbReference>